<comment type="caution">
    <text evidence="5">The sequence shown here is derived from an EMBL/GenBank/DDBJ whole genome shotgun (WGS) entry which is preliminary data.</text>
</comment>
<dbReference type="InterPro" id="IPR017900">
    <property type="entry name" value="4Fe4S_Fe_S_CS"/>
</dbReference>
<protein>
    <submittedName>
        <fullName evidence="5">Ferredoxin hydrogenase large subunit</fullName>
    </submittedName>
</protein>
<dbReference type="InterPro" id="IPR009016">
    <property type="entry name" value="Fe_hydrogenase"/>
</dbReference>
<dbReference type="InterPro" id="IPR004108">
    <property type="entry name" value="Fe_hydrogenase_lsu_C"/>
</dbReference>
<accession>A0A3N5B1D0</accession>
<dbReference type="SUPFAM" id="SSF53920">
    <property type="entry name" value="Fe-only hydrogenase"/>
    <property type="match status" value="1"/>
</dbReference>
<dbReference type="PROSITE" id="PS51379">
    <property type="entry name" value="4FE4S_FER_2"/>
    <property type="match status" value="2"/>
</dbReference>
<feature type="domain" description="4Fe-4S ferredoxin-type" evidence="4">
    <location>
        <begin position="59"/>
        <end position="88"/>
    </location>
</feature>
<evidence type="ECO:0000313" key="5">
    <source>
        <dbReference type="EMBL" id="RPF42632.1"/>
    </source>
</evidence>
<keyword evidence="3" id="KW-0411">Iron-sulfur</keyword>
<dbReference type="PROSITE" id="PS00198">
    <property type="entry name" value="4FE4S_FER_1"/>
    <property type="match status" value="1"/>
</dbReference>
<gene>
    <name evidence="5" type="ORF">EDD75_1737</name>
</gene>
<dbReference type="Pfam" id="PF13187">
    <property type="entry name" value="Fer4_9"/>
    <property type="match status" value="1"/>
</dbReference>
<evidence type="ECO:0000313" key="6">
    <source>
        <dbReference type="Proteomes" id="UP000282654"/>
    </source>
</evidence>
<dbReference type="RefSeq" id="WP_123931045.1">
    <property type="nucleotide sequence ID" value="NZ_RKRE01000003.1"/>
</dbReference>
<dbReference type="Proteomes" id="UP000282654">
    <property type="component" value="Unassembled WGS sequence"/>
</dbReference>
<dbReference type="FunFam" id="3.30.70.20:FF:000054">
    <property type="entry name" value="NADP-reducing hydrogenase subunit HndC"/>
    <property type="match status" value="1"/>
</dbReference>
<dbReference type="Gene3D" id="3.40.950.10">
    <property type="entry name" value="Fe-only Hydrogenase (Larger Subunit), Chain L, domain 3"/>
    <property type="match status" value="1"/>
</dbReference>
<proteinExistence type="predicted"/>
<evidence type="ECO:0000256" key="1">
    <source>
        <dbReference type="ARBA" id="ARBA00022723"/>
    </source>
</evidence>
<evidence type="ECO:0000256" key="2">
    <source>
        <dbReference type="ARBA" id="ARBA00023004"/>
    </source>
</evidence>
<name>A0A3N5B1D0_9THEO</name>
<dbReference type="GO" id="GO:0051536">
    <property type="term" value="F:iron-sulfur cluster binding"/>
    <property type="evidence" value="ECO:0007669"/>
    <property type="project" value="UniProtKB-KW"/>
</dbReference>
<dbReference type="GO" id="GO:0046872">
    <property type="term" value="F:metal ion binding"/>
    <property type="evidence" value="ECO:0007669"/>
    <property type="project" value="UniProtKB-KW"/>
</dbReference>
<dbReference type="InterPro" id="IPR017896">
    <property type="entry name" value="4Fe4S_Fe-S-bd"/>
</dbReference>
<keyword evidence="1" id="KW-0479">Metal-binding</keyword>
<keyword evidence="2" id="KW-0408">Iron</keyword>
<evidence type="ECO:0000259" key="4">
    <source>
        <dbReference type="PROSITE" id="PS51379"/>
    </source>
</evidence>
<dbReference type="EMBL" id="RKRE01000003">
    <property type="protein sequence ID" value="RPF42632.1"/>
    <property type="molecule type" value="Genomic_DNA"/>
</dbReference>
<keyword evidence="6" id="KW-1185">Reference proteome</keyword>
<reference evidence="5 6" key="1">
    <citation type="submission" date="2018-11" db="EMBL/GenBank/DDBJ databases">
        <title>Genomic Encyclopedia of Type Strains, Phase IV (KMG-IV): sequencing the most valuable type-strain genomes for metagenomic binning, comparative biology and taxonomic classification.</title>
        <authorList>
            <person name="Goeker M."/>
        </authorList>
    </citation>
    <scope>NUCLEOTIDE SEQUENCE [LARGE SCALE GENOMIC DNA]</scope>
    <source>
        <strain evidence="5 6">DSM 102936</strain>
    </source>
</reference>
<evidence type="ECO:0000256" key="3">
    <source>
        <dbReference type="ARBA" id="ARBA00023014"/>
    </source>
</evidence>
<organism evidence="5 6">
    <name type="scientific">Thermodesulfitimonas autotrophica</name>
    <dbReference type="NCBI Taxonomy" id="1894989"/>
    <lineage>
        <taxon>Bacteria</taxon>
        <taxon>Bacillati</taxon>
        <taxon>Bacillota</taxon>
        <taxon>Clostridia</taxon>
        <taxon>Thermoanaerobacterales</taxon>
        <taxon>Thermoanaerobacteraceae</taxon>
        <taxon>Thermodesulfitimonas</taxon>
    </lineage>
</organism>
<feature type="domain" description="4Fe-4S ferredoxin-type" evidence="4">
    <location>
        <begin position="29"/>
        <end position="58"/>
    </location>
</feature>
<dbReference type="OrthoDB" id="9805142at2"/>
<dbReference type="SUPFAM" id="SSF54862">
    <property type="entry name" value="4Fe-4S ferredoxins"/>
    <property type="match status" value="1"/>
</dbReference>
<sequence length="466" mass="51134">MSVAKVRTFTEPPEARVGGGSYRTGELKGIIRINPRHCVGCDTCRKVCPAGAISGEIGVTHRIEIDRCINCGQCLTNCPFGAIEQMAFVEEVLRKLGDKETLAVAIIAPAVRVAIAEEFGAPPGTLTVGRLHKALKEAGFVIYENNFAADQTILEEGTELLGRIAYWLLGLKELEIEVWGKKIKVGLEHFKHKPLPQFTSCCPAWVRYAELYYPKVLPHVSSCKSPQQMAGASAKTYGAIDIWKHNPAKVYTVGIMPCTAKIFEASRPEFCHAQKWLEEHGRLPQRSPRMPDVDAVLTTRDLAALFRRLNINPLRFPEAETPQDFEWYSGGATIFGSSGGVMEAAVRFAFHVLSGEEPDALSSAWDFKQVRGYTDPVVEATIQVPLKPAYQKLLGSDRFELRVCTVNGIGTEGSHLKPIINDAVAGRSNFHFIEVMTCSGGCLNGGGQPVNPMGTSWIDPLLPLRL</sequence>
<dbReference type="AlphaFoldDB" id="A0A3N5B1D0"/>
<dbReference type="Gene3D" id="3.40.50.1780">
    <property type="match status" value="1"/>
</dbReference>
<dbReference type="Gene3D" id="3.30.70.20">
    <property type="match status" value="1"/>
</dbReference>
<dbReference type="InterPro" id="IPR050340">
    <property type="entry name" value="Cytosolic_Fe-S_CAF"/>
</dbReference>
<dbReference type="PANTHER" id="PTHR11615">
    <property type="entry name" value="NITRATE, FORMATE, IRON DEHYDROGENASE"/>
    <property type="match status" value="1"/>
</dbReference>
<dbReference type="Pfam" id="PF02906">
    <property type="entry name" value="Fe_hyd_lg_C"/>
    <property type="match status" value="1"/>
</dbReference>